<dbReference type="InterPro" id="IPR040026">
    <property type="entry name" value="FliD"/>
</dbReference>
<dbReference type="Pfam" id="PF02465">
    <property type="entry name" value="FliD_N"/>
    <property type="match status" value="1"/>
</dbReference>
<evidence type="ECO:0000259" key="6">
    <source>
        <dbReference type="Pfam" id="PF02465"/>
    </source>
</evidence>
<sequence>MVDTSTAISTQIMTSLGAGSGVDIVSLARNLTNAEQVPKTAAIQSAIDAAEAQVSAYGLISYQLGLLQSAFEGLNDAKEVTDSYASSTDTAMQFTAFDGTEVDGSYNITVNQLAQEKIMISDEYSSTSAVLSASSFDLSVTVGNTSTATTSITVDTMTPQGVVDAINEESMGVTASLVDTGIDGTNYRIILTGETGSESAFTVTSDPDLGFGDAGNTLQAAQDAQIDFDGLTLTRDSNEFSDVVSGATLTLYETTTSAVTVAVYSDTSTLKTKLEDVVALYNDYRGLMDELTATTIDEDVELSGALQRDLTTARYITDQIRTAILDDSSTASGNVSAFRDIGISIDSKGALTFDETTFDDVIQDSYDDVVTMLTANTNNQSLYSTDGMGLAQDIATIIDGIVDIDGVLATRETNAEATVIDYQDELTVLEARMSAVYDRYLSQFTAMELLTNKLNNVKDYLTGQLEVLSKAYDSD</sequence>
<keyword evidence="5" id="KW-0964">Secreted</keyword>
<evidence type="ECO:0000256" key="5">
    <source>
        <dbReference type="RuleBase" id="RU362066"/>
    </source>
</evidence>
<organism evidence="8 9">
    <name type="scientific">SAR92 clade bacterium H455</name>
    <dbReference type="NCBI Taxonomy" id="2974818"/>
    <lineage>
        <taxon>Bacteria</taxon>
        <taxon>Pseudomonadati</taxon>
        <taxon>Pseudomonadota</taxon>
        <taxon>Gammaproteobacteria</taxon>
        <taxon>Cellvibrionales</taxon>
        <taxon>Porticoccaceae</taxon>
        <taxon>SAR92 clade</taxon>
    </lineage>
</organism>
<protein>
    <recommendedName>
        <fullName evidence="5">Flagellar hook-associated protein 2</fullName>
        <shortName evidence="5">HAP2</shortName>
    </recommendedName>
    <alternativeName>
        <fullName evidence="5">Flagellar cap protein</fullName>
    </alternativeName>
</protein>
<keyword evidence="9" id="KW-1185">Reference proteome</keyword>
<evidence type="ECO:0000256" key="1">
    <source>
        <dbReference type="ARBA" id="ARBA00009764"/>
    </source>
</evidence>
<accession>A0ABY5TMW0</accession>
<dbReference type="Pfam" id="PF07195">
    <property type="entry name" value="FliD_C"/>
    <property type="match status" value="1"/>
</dbReference>
<name>A0ABY5TMW0_9GAMM</name>
<keyword evidence="8" id="KW-0966">Cell projection</keyword>
<feature type="domain" description="Flagellar hook-associated protein 2 C-terminal" evidence="7">
    <location>
        <begin position="221"/>
        <end position="456"/>
    </location>
</feature>
<reference evidence="8" key="1">
    <citation type="submission" date="2022-08" db="EMBL/GenBank/DDBJ databases">
        <title>Catabolic pathway analysis in culturable SAR92 clade bacteria reveals their overlooked roles in DMSP degradation in coastal seas.</title>
        <authorList>
            <person name="He X."/>
            <person name="Zhang X."/>
            <person name="Zhang Y."/>
        </authorList>
    </citation>
    <scope>NUCLEOTIDE SEQUENCE</scope>
    <source>
        <strain evidence="8">H455</strain>
    </source>
</reference>
<dbReference type="PANTHER" id="PTHR30288">
    <property type="entry name" value="FLAGELLAR CAP/ASSEMBLY PROTEIN FLID"/>
    <property type="match status" value="1"/>
</dbReference>
<feature type="domain" description="Flagellar hook-associated protein 2 N-terminal" evidence="6">
    <location>
        <begin position="20"/>
        <end position="116"/>
    </location>
</feature>
<keyword evidence="3" id="KW-0175">Coiled coil</keyword>
<dbReference type="InterPro" id="IPR010809">
    <property type="entry name" value="FliD_C"/>
</dbReference>
<dbReference type="InterPro" id="IPR003481">
    <property type="entry name" value="FliD_N"/>
</dbReference>
<evidence type="ECO:0000313" key="9">
    <source>
        <dbReference type="Proteomes" id="UP001059934"/>
    </source>
</evidence>
<keyword evidence="4 5" id="KW-0975">Bacterial flagellum</keyword>
<dbReference type="EMBL" id="CP103416">
    <property type="protein sequence ID" value="UVW35117.1"/>
    <property type="molecule type" value="Genomic_DNA"/>
</dbReference>
<evidence type="ECO:0000259" key="7">
    <source>
        <dbReference type="Pfam" id="PF07195"/>
    </source>
</evidence>
<dbReference type="PANTHER" id="PTHR30288:SF0">
    <property type="entry name" value="FLAGELLAR HOOK-ASSOCIATED PROTEIN 2"/>
    <property type="match status" value="1"/>
</dbReference>
<keyword evidence="8" id="KW-0969">Cilium</keyword>
<proteinExistence type="inferred from homology"/>
<keyword evidence="8" id="KW-0282">Flagellum</keyword>
<evidence type="ECO:0000256" key="3">
    <source>
        <dbReference type="ARBA" id="ARBA00023054"/>
    </source>
</evidence>
<evidence type="ECO:0000313" key="8">
    <source>
        <dbReference type="EMBL" id="UVW35117.1"/>
    </source>
</evidence>
<comment type="subcellular location">
    <subcellularLocation>
        <location evidence="5">Secreted</location>
    </subcellularLocation>
    <subcellularLocation>
        <location evidence="5">Bacterial flagellum</location>
    </subcellularLocation>
</comment>
<evidence type="ECO:0000256" key="2">
    <source>
        <dbReference type="ARBA" id="ARBA00011255"/>
    </source>
</evidence>
<comment type="function">
    <text evidence="5">Required for morphogenesis and for the elongation of the flagellar filament by facilitating polymerization of the flagellin monomers at the tip of growing filament. Forms a capping structure, which prevents flagellin subunits (transported through the central channel of the flagellum) from leaking out without polymerization at the distal end.</text>
</comment>
<comment type="similarity">
    <text evidence="1 5">Belongs to the FliD family.</text>
</comment>
<dbReference type="Proteomes" id="UP001059934">
    <property type="component" value="Chromosome"/>
</dbReference>
<evidence type="ECO:0000256" key="4">
    <source>
        <dbReference type="ARBA" id="ARBA00023143"/>
    </source>
</evidence>
<comment type="subunit">
    <text evidence="2 5">Homopentamer.</text>
</comment>
<gene>
    <name evidence="8" type="primary">fliD</name>
    <name evidence="8" type="ORF">NYF23_00585</name>
</gene>